<sequence length="1724" mass="198138">MPIENWSASPEEFVRKIKLTDEQVQRLELAENQALEKKGIFSELLSGYTEHFRWIALWILATWAVTAAYPSQVSASESQFSKKQIISSTSNLKLKSSNKFLGIILKNVKKNKIDASKLSKTSIDDCLLKCWIQPSDTVKHSLYNAFWWKEAHWTYNKRNAIHNSFTIKCLIRYINDDLKNTKKQTVGEILKEFQNSVIAANWISNTEARTDKDKEIAAPVVAEVKEPAIEPVKEMPVADVILNAPLKASEITVPPTAIYDPIIIPEQRIASINAETNWNNPETGMNMWADWSLSMETPVSDWTLHTSFKAWNLGTPVTVWQESTASTSGNASLMPGLSAEYSWKTFKTGLWFEAMNYQNKNFGILKLYASKLFQIADQSSWVYLEFKDSVTWEKYQKIMWWFITTIWSRSLLNLSAADLKKFEKISLDWADKSFTWHKFSVWGEYSFLSDDFIRELWASVVYSQTDNKDFWLLKTYAEDNWSTTKQMERYGYFQWSRVVEAWVTWSFKLWASAKLKTAFWVHKQDFNSLWKDVMWENVVTKDNSITTWYWDLTLTQRIDWNRWNIDLNVHHIPNTSTKYRAETWYYIAPWVKATWMVEKMHTMMRWMKDSVTAMLWLTVEFWWKTKDYWNANPTVWERMNLWLWDLKPVDWVASDVLNWRAWTNDVSTFEVDNWGLSSTRKNLDWSIDAIIQWNWKLKTDVTWIIWNPSWAEKYFYVEKTWNIVFYGKKAAEYNAKFWTTPVMIWFAQNDNNVFILDQNITKWSVYLKANKSLWDLPAGLSNAIVTRKLEQKMSDDLFSKALQIDAANDMFQNNWLFSDWILKWKYLDGTLSASVINAVKNNVFSSEQIAAMKNWTISWQQAQNIAINNVPVPVNADISVNEDWSFAWKLSAIDSDKDALTYSLLTAPLHWTATITPDWNYTYTPNKLFSWNDTFTYAITDWKATVTSIAKITIKHINHVPTISVEIQDISTWGWVAMTPVTLPEATDLDKDKVTYTALWLENTWWLLFDANTRTISWTPTNFWTYEITYQAADGQWEPAIKKFKITVLDTVAPATPAFIWFINNSIYWSDVIPNAAPVDWVTYSATLDGSPYVLWTPITTDWTHTLSIIATKTINGKTSVNTWNFTIDKSSPSAPSLTWFTNNTTYWGDVTPNATPVAWVVYSATLDWAQYNLGSPVTADWQHTLTVTATKTLNWKTTVSTWTFSIDKASPSAPSLIWFTNNTTYWGDVTPDATPVAWVVYSATLDWSPYALWTPVTTDWAHTLTITATKTLNWKTSVSTWTFSIDKAAPNAPALSWAVNRWTYGWDIAISANPVAWVVFSATMDWAPYALWTPVTTDWNHQAVVTATKTLNWKTSVTTIDFSIDKAAPASPSLTWFTNNTIYWWDVTPDATSVAWVVYSATLDWAPFNLGSPVTTDWAHTLTVTATKTLNWKTSVSTWTFSIDKASPSAPSLIWFTNNTTYWGDVTPDATPVAWVVYSATLDWSPYALWTPVTTDWAHTLTVTATKTLNWKTSVNTWTFTIDKIGPTINSFDLSWNPWAQSWYTNTPDINVSVSGSDISGIVAWLINESSSTPSAASVSNPQPSTFTLSSWDGTKTVYAWAKDSHGNVSLAKSSSIVLDTVVPSALAWNWAAPSTQWTTYASLALTLSKNVQSSLIWQSWTTSKWWSYTITWVSWNQITMTYSAPTWLSWVPTQRKDTITISNIRDFAGNSSNLSVTTNPLN</sequence>
<dbReference type="Pfam" id="PF17963">
    <property type="entry name" value="Big_9"/>
    <property type="match status" value="1"/>
</dbReference>
<dbReference type="SUPFAM" id="SSF49313">
    <property type="entry name" value="Cadherin-like"/>
    <property type="match status" value="1"/>
</dbReference>
<protein>
    <recommendedName>
        <fullName evidence="2">Cadherin domain-containing protein</fullName>
    </recommendedName>
</protein>
<evidence type="ECO:0008006" key="2">
    <source>
        <dbReference type="Google" id="ProtNLM"/>
    </source>
</evidence>
<dbReference type="InterPro" id="IPR015919">
    <property type="entry name" value="Cadherin-like_sf"/>
</dbReference>
<dbReference type="GO" id="GO:0005509">
    <property type="term" value="F:calcium ion binding"/>
    <property type="evidence" value="ECO:0007669"/>
    <property type="project" value="InterPro"/>
</dbReference>
<accession>K2FEW4</accession>
<comment type="caution">
    <text evidence="1">The sequence shown here is derived from an EMBL/GenBank/DDBJ whole genome shotgun (WGS) entry which is preliminary data.</text>
</comment>
<dbReference type="InterPro" id="IPR013783">
    <property type="entry name" value="Ig-like_fold"/>
</dbReference>
<dbReference type="Gene3D" id="2.60.40.3440">
    <property type="match status" value="1"/>
</dbReference>
<proteinExistence type="predicted"/>
<dbReference type="GO" id="GO:0016020">
    <property type="term" value="C:membrane"/>
    <property type="evidence" value="ECO:0007669"/>
    <property type="project" value="InterPro"/>
</dbReference>
<evidence type="ECO:0000313" key="1">
    <source>
        <dbReference type="EMBL" id="EKE29761.1"/>
    </source>
</evidence>
<dbReference type="Gene3D" id="2.60.40.10">
    <property type="entry name" value="Immunoglobulins"/>
    <property type="match status" value="1"/>
</dbReference>
<dbReference type="EMBL" id="AMFJ01000104">
    <property type="protein sequence ID" value="EKE29761.1"/>
    <property type="molecule type" value="Genomic_DNA"/>
</dbReference>
<gene>
    <name evidence="1" type="ORF">ACD_2C00104G0004</name>
</gene>
<reference evidence="1" key="1">
    <citation type="journal article" date="2012" name="Science">
        <title>Fermentation, hydrogen, and sulfur metabolism in multiple uncultivated bacterial phyla.</title>
        <authorList>
            <person name="Wrighton K.C."/>
            <person name="Thomas B.C."/>
            <person name="Sharon I."/>
            <person name="Miller C.S."/>
            <person name="Castelle C.J."/>
            <person name="VerBerkmoes N.C."/>
            <person name="Wilkins M.J."/>
            <person name="Hettich R.L."/>
            <person name="Lipton M.S."/>
            <person name="Williams K.H."/>
            <person name="Long P.E."/>
            <person name="Banfield J.F."/>
        </authorList>
    </citation>
    <scope>NUCLEOTIDE SEQUENCE [LARGE SCALE GENOMIC DNA]</scope>
</reference>
<organism evidence="1">
    <name type="scientific">uncultured bacterium</name>
    <name type="common">gcode 4</name>
    <dbReference type="NCBI Taxonomy" id="1234023"/>
    <lineage>
        <taxon>Bacteria</taxon>
        <taxon>environmental samples</taxon>
    </lineage>
</organism>
<name>K2FEW4_9BACT</name>